<sequence length="106" mass="12053">MNRFQRDITHQSPSERPPEEYGQDSGHSRHHWNSVVAQSSDMSDWSNGYLEGTATNQTGQGTMLVPSPRLIQMPPPHSKHYASFGHIRNGEVIIWLYQSSHNVEDP</sequence>
<evidence type="ECO:0000256" key="1">
    <source>
        <dbReference type="SAM" id="MobiDB-lite"/>
    </source>
</evidence>
<evidence type="ECO:0000313" key="3">
    <source>
        <dbReference type="Proteomes" id="UP000765509"/>
    </source>
</evidence>
<protein>
    <submittedName>
        <fullName evidence="2">Uncharacterized protein</fullName>
    </submittedName>
</protein>
<accession>A0A9Q3IGW4</accession>
<name>A0A9Q3IGW4_9BASI</name>
<feature type="compositionally biased region" description="Polar residues" evidence="1">
    <location>
        <begin position="35"/>
        <end position="46"/>
    </location>
</feature>
<feature type="region of interest" description="Disordered" evidence="1">
    <location>
        <begin position="1"/>
        <end position="77"/>
    </location>
</feature>
<organism evidence="2 3">
    <name type="scientific">Austropuccinia psidii MF-1</name>
    <dbReference type="NCBI Taxonomy" id="1389203"/>
    <lineage>
        <taxon>Eukaryota</taxon>
        <taxon>Fungi</taxon>
        <taxon>Dikarya</taxon>
        <taxon>Basidiomycota</taxon>
        <taxon>Pucciniomycotina</taxon>
        <taxon>Pucciniomycetes</taxon>
        <taxon>Pucciniales</taxon>
        <taxon>Sphaerophragmiaceae</taxon>
        <taxon>Austropuccinia</taxon>
    </lineage>
</organism>
<reference evidence="2" key="1">
    <citation type="submission" date="2021-03" db="EMBL/GenBank/DDBJ databases">
        <title>Draft genome sequence of rust myrtle Austropuccinia psidii MF-1, a brazilian biotype.</title>
        <authorList>
            <person name="Quecine M.C."/>
            <person name="Pachon D.M.R."/>
            <person name="Bonatelli M.L."/>
            <person name="Correr F.H."/>
            <person name="Franceschini L.M."/>
            <person name="Leite T.F."/>
            <person name="Margarido G.R.A."/>
            <person name="Almeida C.A."/>
            <person name="Ferrarezi J.A."/>
            <person name="Labate C.A."/>
        </authorList>
    </citation>
    <scope>NUCLEOTIDE SEQUENCE</scope>
    <source>
        <strain evidence="2">MF-1</strain>
    </source>
</reference>
<dbReference type="EMBL" id="AVOT02043226">
    <property type="protein sequence ID" value="MBW0538645.1"/>
    <property type="molecule type" value="Genomic_DNA"/>
</dbReference>
<comment type="caution">
    <text evidence="2">The sequence shown here is derived from an EMBL/GenBank/DDBJ whole genome shotgun (WGS) entry which is preliminary data.</text>
</comment>
<dbReference type="Proteomes" id="UP000765509">
    <property type="component" value="Unassembled WGS sequence"/>
</dbReference>
<dbReference type="AlphaFoldDB" id="A0A9Q3IGW4"/>
<keyword evidence="3" id="KW-1185">Reference proteome</keyword>
<proteinExistence type="predicted"/>
<gene>
    <name evidence="2" type="ORF">O181_078360</name>
</gene>
<evidence type="ECO:0000313" key="2">
    <source>
        <dbReference type="EMBL" id="MBW0538645.1"/>
    </source>
</evidence>